<dbReference type="EMBL" id="BOOR01000069">
    <property type="protein sequence ID" value="GII58678.1"/>
    <property type="molecule type" value="Genomic_DNA"/>
</dbReference>
<comment type="caution">
    <text evidence="2">The sequence shown here is derived from an EMBL/GenBank/DDBJ whole genome shotgun (WGS) entry which is preliminary data.</text>
</comment>
<feature type="region of interest" description="Disordered" evidence="1">
    <location>
        <begin position="35"/>
        <end position="83"/>
    </location>
</feature>
<name>A0A8J4DDP7_9ACTN</name>
<protein>
    <submittedName>
        <fullName evidence="2">Uncharacterized protein</fullName>
    </submittedName>
</protein>
<evidence type="ECO:0000313" key="2">
    <source>
        <dbReference type="EMBL" id="GII58678.1"/>
    </source>
</evidence>
<gene>
    <name evidence="2" type="ORF">Pth03_70670</name>
</gene>
<dbReference type="Proteomes" id="UP000605992">
    <property type="component" value="Unassembled WGS sequence"/>
</dbReference>
<sequence>MLPAARRIMRIGGLTAVLVGLALCAVLQQEIRGLIGQDGPRPDVRLLRVDRDPPSPAAPSPGATPSSLATPSSAASRTSTHRH</sequence>
<proteinExistence type="predicted"/>
<feature type="compositionally biased region" description="Low complexity" evidence="1">
    <location>
        <begin position="60"/>
        <end position="83"/>
    </location>
</feature>
<feature type="compositionally biased region" description="Basic and acidic residues" evidence="1">
    <location>
        <begin position="40"/>
        <end position="53"/>
    </location>
</feature>
<keyword evidence="3" id="KW-1185">Reference proteome</keyword>
<reference evidence="2" key="1">
    <citation type="submission" date="2021-01" db="EMBL/GenBank/DDBJ databases">
        <title>Whole genome shotgun sequence of Planotetraspora thailandica NBRC 104271.</title>
        <authorList>
            <person name="Komaki H."/>
            <person name="Tamura T."/>
        </authorList>
    </citation>
    <scope>NUCLEOTIDE SEQUENCE</scope>
    <source>
        <strain evidence="2">NBRC 104271</strain>
    </source>
</reference>
<evidence type="ECO:0000313" key="3">
    <source>
        <dbReference type="Proteomes" id="UP000605992"/>
    </source>
</evidence>
<dbReference type="AlphaFoldDB" id="A0A8J4DDP7"/>
<accession>A0A8J4DDP7</accession>
<evidence type="ECO:0000256" key="1">
    <source>
        <dbReference type="SAM" id="MobiDB-lite"/>
    </source>
</evidence>
<organism evidence="2 3">
    <name type="scientific">Planotetraspora thailandica</name>
    <dbReference type="NCBI Taxonomy" id="487172"/>
    <lineage>
        <taxon>Bacteria</taxon>
        <taxon>Bacillati</taxon>
        <taxon>Actinomycetota</taxon>
        <taxon>Actinomycetes</taxon>
        <taxon>Streptosporangiales</taxon>
        <taxon>Streptosporangiaceae</taxon>
        <taxon>Planotetraspora</taxon>
    </lineage>
</organism>